<dbReference type="Proteomes" id="UP001608902">
    <property type="component" value="Unassembled WGS sequence"/>
</dbReference>
<evidence type="ECO:0000313" key="9">
    <source>
        <dbReference type="Proteomes" id="UP001608902"/>
    </source>
</evidence>
<evidence type="ECO:0000256" key="4">
    <source>
        <dbReference type="SAM" id="MobiDB-lite"/>
    </source>
</evidence>
<feature type="compositionally biased region" description="Low complexity" evidence="4">
    <location>
        <begin position="452"/>
        <end position="461"/>
    </location>
</feature>
<dbReference type="Pfam" id="PF00431">
    <property type="entry name" value="CUB"/>
    <property type="match status" value="2"/>
</dbReference>
<feature type="chain" id="PRO_5044798707" description="CUB domain-containing protein" evidence="6">
    <location>
        <begin position="26"/>
        <end position="496"/>
    </location>
</feature>
<name>A0ABD6EEZ9_9BILA</name>
<feature type="compositionally biased region" description="Polar residues" evidence="4">
    <location>
        <begin position="481"/>
        <end position="490"/>
    </location>
</feature>
<evidence type="ECO:0000256" key="5">
    <source>
        <dbReference type="SAM" id="Phobius"/>
    </source>
</evidence>
<keyword evidence="5" id="KW-0472">Membrane</keyword>
<dbReference type="PANTHER" id="PTHR24251">
    <property type="entry name" value="OVOCHYMASE-RELATED"/>
    <property type="match status" value="1"/>
</dbReference>
<feature type="region of interest" description="Disordered" evidence="4">
    <location>
        <begin position="452"/>
        <end position="496"/>
    </location>
</feature>
<feature type="domain" description="CUB" evidence="7">
    <location>
        <begin position="24"/>
        <end position="150"/>
    </location>
</feature>
<reference evidence="8 9" key="1">
    <citation type="submission" date="2024-08" db="EMBL/GenBank/DDBJ databases">
        <title>Gnathostoma spinigerum genome.</title>
        <authorList>
            <person name="Gonzalez-Bertolin B."/>
            <person name="Monzon S."/>
            <person name="Zaballos A."/>
            <person name="Jimenez P."/>
            <person name="Dekumyoy P."/>
            <person name="Varona S."/>
            <person name="Cuesta I."/>
            <person name="Sumanam S."/>
            <person name="Adisakwattana P."/>
            <person name="Gasser R.B."/>
            <person name="Hernandez-Gonzalez A."/>
            <person name="Young N.D."/>
            <person name="Perteguer M.J."/>
        </authorList>
    </citation>
    <scope>NUCLEOTIDE SEQUENCE [LARGE SCALE GENOMIC DNA]</scope>
    <source>
        <strain evidence="8">AL3</strain>
        <tissue evidence="8">Liver</tissue>
    </source>
</reference>
<dbReference type="SMART" id="SM00042">
    <property type="entry name" value="CUB"/>
    <property type="match status" value="2"/>
</dbReference>
<keyword evidence="6" id="KW-0732">Signal</keyword>
<dbReference type="InterPro" id="IPR002172">
    <property type="entry name" value="LDrepeatLR_classA_rpt"/>
</dbReference>
<organism evidence="8 9">
    <name type="scientific">Gnathostoma spinigerum</name>
    <dbReference type="NCBI Taxonomy" id="75299"/>
    <lineage>
        <taxon>Eukaryota</taxon>
        <taxon>Metazoa</taxon>
        <taxon>Ecdysozoa</taxon>
        <taxon>Nematoda</taxon>
        <taxon>Chromadorea</taxon>
        <taxon>Rhabditida</taxon>
        <taxon>Spirurina</taxon>
        <taxon>Gnathostomatomorpha</taxon>
        <taxon>Gnathostomatoidea</taxon>
        <taxon>Gnathostomatidae</taxon>
        <taxon>Gnathostoma</taxon>
    </lineage>
</organism>
<evidence type="ECO:0000256" key="3">
    <source>
        <dbReference type="PROSITE-ProRule" id="PRU00059"/>
    </source>
</evidence>
<dbReference type="Gene3D" id="2.60.120.290">
    <property type="entry name" value="Spermadhesin, CUB domain"/>
    <property type="match status" value="2"/>
</dbReference>
<evidence type="ECO:0000256" key="6">
    <source>
        <dbReference type="SAM" id="SignalP"/>
    </source>
</evidence>
<dbReference type="SUPFAM" id="SSF49854">
    <property type="entry name" value="Spermadhesin, CUB domain"/>
    <property type="match status" value="2"/>
</dbReference>
<keyword evidence="9" id="KW-1185">Reference proteome</keyword>
<keyword evidence="1" id="KW-0677">Repeat</keyword>
<keyword evidence="5" id="KW-1133">Transmembrane helix</keyword>
<gene>
    <name evidence="8" type="ORF">AB6A40_004556</name>
</gene>
<feature type="transmembrane region" description="Helical" evidence="5">
    <location>
        <begin position="378"/>
        <end position="399"/>
    </location>
</feature>
<comment type="caution">
    <text evidence="8">The sequence shown here is derived from an EMBL/GenBank/DDBJ whole genome shotgun (WGS) entry which is preliminary data.</text>
</comment>
<dbReference type="SMART" id="SM00192">
    <property type="entry name" value="LDLa"/>
    <property type="match status" value="1"/>
</dbReference>
<keyword evidence="5" id="KW-0812">Transmembrane</keyword>
<sequence>MLFVCIDLSLSLLLVILLSLSFICSLPTCETQNIHGLQVSDGYITSPNFPSAYPPDQDCLYNFSASTGLVIYLSFTEFQLEKPLARTNQCLHDYVVITITDRQARDHISERLCGSKLPPPFKTMQKTVWVHFHSSHTANERGFRMHYQFIAEESIPEPISLYYDHDRKYESHCGGRTSHGALNGEIFSPGYPAMFPRNVTCNWLIRVKAGKKIFIRLIHIGLSSTVAECDRASLYIIDGYRHEDDDRNFDDGSQIRFCGGPLYYNEEGMKSYMSLANRIIVRFTTSDYPSAEQLENYRENGAPVGFRLVWTEVDELLSDGQSCPGFTCKGGKFCIDDGQSICASRNQLCISSSLVCNGISNCAENDQSDEQYCYSQHIIIIACALLLFLFAVMIASMVWQKTKIEHRIRCRTHEHLSRASNSGPVMPPPISGAIHEKHLVVWEQVCLNSSAHSNQSSNNDSFPTSLGHHSRTRRRPSPTSNNDSRQQAMSFRSALV</sequence>
<dbReference type="CDD" id="cd00041">
    <property type="entry name" value="CUB"/>
    <property type="match status" value="2"/>
</dbReference>
<proteinExistence type="predicted"/>
<dbReference type="FunFam" id="2.60.120.290:FF:000005">
    <property type="entry name" value="Procollagen C-endopeptidase enhancer 1"/>
    <property type="match status" value="1"/>
</dbReference>
<dbReference type="InterPro" id="IPR000859">
    <property type="entry name" value="CUB_dom"/>
</dbReference>
<protein>
    <recommendedName>
        <fullName evidence="7">CUB domain-containing protein</fullName>
    </recommendedName>
</protein>
<evidence type="ECO:0000313" key="8">
    <source>
        <dbReference type="EMBL" id="MFH4977847.1"/>
    </source>
</evidence>
<comment type="caution">
    <text evidence="3">Lacks conserved residue(s) required for the propagation of feature annotation.</text>
</comment>
<dbReference type="PROSITE" id="PS01180">
    <property type="entry name" value="CUB"/>
    <property type="match status" value="2"/>
</dbReference>
<dbReference type="CDD" id="cd00112">
    <property type="entry name" value="LDLa"/>
    <property type="match status" value="1"/>
</dbReference>
<feature type="signal peptide" evidence="6">
    <location>
        <begin position="1"/>
        <end position="25"/>
    </location>
</feature>
<dbReference type="InterPro" id="IPR035914">
    <property type="entry name" value="Sperma_CUB_dom_sf"/>
</dbReference>
<feature type="domain" description="CUB" evidence="7">
    <location>
        <begin position="173"/>
        <end position="313"/>
    </location>
</feature>
<evidence type="ECO:0000259" key="7">
    <source>
        <dbReference type="PROSITE" id="PS01180"/>
    </source>
</evidence>
<dbReference type="EMBL" id="JBGFUD010002662">
    <property type="protein sequence ID" value="MFH4977847.1"/>
    <property type="molecule type" value="Genomic_DNA"/>
</dbReference>
<evidence type="ECO:0000256" key="2">
    <source>
        <dbReference type="ARBA" id="ARBA00023157"/>
    </source>
</evidence>
<keyword evidence="2" id="KW-1015">Disulfide bond</keyword>
<evidence type="ECO:0000256" key="1">
    <source>
        <dbReference type="ARBA" id="ARBA00022737"/>
    </source>
</evidence>
<dbReference type="AlphaFoldDB" id="A0ABD6EEZ9"/>
<accession>A0ABD6EEZ9</accession>